<dbReference type="InterPro" id="IPR029069">
    <property type="entry name" value="HotDog_dom_sf"/>
</dbReference>
<proteinExistence type="predicted"/>
<evidence type="ECO:0000313" key="3">
    <source>
        <dbReference type="EMBL" id="GGH11697.1"/>
    </source>
</evidence>
<dbReference type="GO" id="GO:0019171">
    <property type="term" value="F:(3R)-hydroxyacyl-[acyl-carrier-protein] dehydratase activity"/>
    <property type="evidence" value="ECO:0007669"/>
    <property type="project" value="TreeGrafter"/>
</dbReference>
<dbReference type="PANTHER" id="PTHR43437:SF3">
    <property type="entry name" value="HYDROXYACYL-THIOESTER DEHYDRATASE TYPE 2, MITOCHONDRIAL"/>
    <property type="match status" value="1"/>
</dbReference>
<evidence type="ECO:0000256" key="1">
    <source>
        <dbReference type="ARBA" id="ARBA00023239"/>
    </source>
</evidence>
<dbReference type="PRINTS" id="PR01483">
    <property type="entry name" value="FASYNTHASE"/>
</dbReference>
<evidence type="ECO:0000259" key="2">
    <source>
        <dbReference type="Pfam" id="PF01575"/>
    </source>
</evidence>
<dbReference type="InterPro" id="IPR002539">
    <property type="entry name" value="MaoC-like_dom"/>
</dbReference>
<protein>
    <submittedName>
        <fullName evidence="3">(R)-hydratase</fullName>
    </submittedName>
</protein>
<dbReference type="Proteomes" id="UP000603912">
    <property type="component" value="Unassembled WGS sequence"/>
</dbReference>
<dbReference type="GO" id="GO:0004312">
    <property type="term" value="F:fatty acid synthase activity"/>
    <property type="evidence" value="ECO:0007669"/>
    <property type="project" value="InterPro"/>
</dbReference>
<dbReference type="Gene3D" id="3.10.129.10">
    <property type="entry name" value="Hotdog Thioesterase"/>
    <property type="match status" value="1"/>
</dbReference>
<dbReference type="PANTHER" id="PTHR43437">
    <property type="entry name" value="HYDROXYACYL-THIOESTER DEHYDRATASE TYPE 2, MITOCHONDRIAL-RELATED"/>
    <property type="match status" value="1"/>
</dbReference>
<comment type="caution">
    <text evidence="3">The sequence shown here is derived from an EMBL/GenBank/DDBJ whole genome shotgun (WGS) entry which is preliminary data.</text>
</comment>
<accession>A0A917I3W3</accession>
<sequence length="154" mass="16404">MTLRTYTIDELKVGMRETLLRTVMESTVNTFAELSGDVNPVHLSDDYAASTRFGQRIAHGMFTASLISAVIGTRLPGPGAVYLSQTLRFVAPVRIGDVVAAVVEVAEIIEKGRRVRLDCHCLVDGKPVLEGEAWVMAPAAARPQPAAGEAVAGA</sequence>
<reference evidence="3" key="1">
    <citation type="journal article" date="2014" name="Int. J. Syst. Evol. Microbiol.">
        <title>Complete genome sequence of Corynebacterium casei LMG S-19264T (=DSM 44701T), isolated from a smear-ripened cheese.</title>
        <authorList>
            <consortium name="US DOE Joint Genome Institute (JGI-PGF)"/>
            <person name="Walter F."/>
            <person name="Albersmeier A."/>
            <person name="Kalinowski J."/>
            <person name="Ruckert C."/>
        </authorList>
    </citation>
    <scope>NUCLEOTIDE SEQUENCE</scope>
    <source>
        <strain evidence="3">CGMCC 1.12214</strain>
    </source>
</reference>
<keyword evidence="1" id="KW-0456">Lyase</keyword>
<dbReference type="InterPro" id="IPR050965">
    <property type="entry name" value="UPF0336/Enoyl-CoA_hydratase"/>
</dbReference>
<dbReference type="AlphaFoldDB" id="A0A917I3W3"/>
<dbReference type="CDD" id="cd03449">
    <property type="entry name" value="R_hydratase"/>
    <property type="match status" value="1"/>
</dbReference>
<name>A0A917I3W3_9HYPH</name>
<evidence type="ECO:0000313" key="4">
    <source>
        <dbReference type="Proteomes" id="UP000603912"/>
    </source>
</evidence>
<dbReference type="EMBL" id="BMES01000001">
    <property type="protein sequence ID" value="GGH11697.1"/>
    <property type="molecule type" value="Genomic_DNA"/>
</dbReference>
<feature type="domain" description="MaoC-like" evidence="2">
    <location>
        <begin position="21"/>
        <end position="112"/>
    </location>
</feature>
<dbReference type="SUPFAM" id="SSF54637">
    <property type="entry name" value="Thioesterase/thiol ester dehydrase-isomerase"/>
    <property type="match status" value="1"/>
</dbReference>
<dbReference type="InterPro" id="IPR003965">
    <property type="entry name" value="Fatty_acid_synthase"/>
</dbReference>
<gene>
    <name evidence="3" type="ORF">GCM10007036_08930</name>
</gene>
<dbReference type="RefSeq" id="WP_188516501.1">
    <property type="nucleotide sequence ID" value="NZ_BMES01000001.1"/>
</dbReference>
<organism evidence="3 4">
    <name type="scientific">Alsobacter metallidurans</name>
    <dbReference type="NCBI Taxonomy" id="340221"/>
    <lineage>
        <taxon>Bacteria</taxon>
        <taxon>Pseudomonadati</taxon>
        <taxon>Pseudomonadota</taxon>
        <taxon>Alphaproteobacteria</taxon>
        <taxon>Hyphomicrobiales</taxon>
        <taxon>Alsobacteraceae</taxon>
        <taxon>Alsobacter</taxon>
    </lineage>
</organism>
<keyword evidence="4" id="KW-1185">Reference proteome</keyword>
<dbReference type="GO" id="GO:0006633">
    <property type="term" value="P:fatty acid biosynthetic process"/>
    <property type="evidence" value="ECO:0007669"/>
    <property type="project" value="InterPro"/>
</dbReference>
<dbReference type="GO" id="GO:0005835">
    <property type="term" value="C:fatty acid synthase complex"/>
    <property type="evidence" value="ECO:0007669"/>
    <property type="project" value="InterPro"/>
</dbReference>
<dbReference type="FunFam" id="3.10.129.10:FF:000042">
    <property type="entry name" value="MaoC domain protein dehydratase"/>
    <property type="match status" value="1"/>
</dbReference>
<reference evidence="3" key="2">
    <citation type="submission" date="2020-09" db="EMBL/GenBank/DDBJ databases">
        <authorList>
            <person name="Sun Q."/>
            <person name="Zhou Y."/>
        </authorList>
    </citation>
    <scope>NUCLEOTIDE SEQUENCE</scope>
    <source>
        <strain evidence="3">CGMCC 1.12214</strain>
    </source>
</reference>
<dbReference type="Pfam" id="PF01575">
    <property type="entry name" value="MaoC_dehydratas"/>
    <property type="match status" value="1"/>
</dbReference>